<keyword evidence="2" id="KW-0472">Membrane</keyword>
<feature type="region of interest" description="Disordered" evidence="1">
    <location>
        <begin position="190"/>
        <end position="211"/>
    </location>
</feature>
<accession>A0ABU8MRS4</accession>
<organism evidence="3 4">
    <name type="scientific">Actinomycetospora aurantiaca</name>
    <dbReference type="NCBI Taxonomy" id="3129233"/>
    <lineage>
        <taxon>Bacteria</taxon>
        <taxon>Bacillati</taxon>
        <taxon>Actinomycetota</taxon>
        <taxon>Actinomycetes</taxon>
        <taxon>Pseudonocardiales</taxon>
        <taxon>Pseudonocardiaceae</taxon>
        <taxon>Actinomycetospora</taxon>
    </lineage>
</organism>
<keyword evidence="2" id="KW-0812">Transmembrane</keyword>
<dbReference type="Proteomes" id="UP001385809">
    <property type="component" value="Unassembled WGS sequence"/>
</dbReference>
<protein>
    <submittedName>
        <fullName evidence="3">Uncharacterized protein</fullName>
    </submittedName>
</protein>
<feature type="transmembrane region" description="Helical" evidence="2">
    <location>
        <begin position="12"/>
        <end position="31"/>
    </location>
</feature>
<dbReference type="EMBL" id="JBBEGN010000010">
    <property type="protein sequence ID" value="MEJ2870024.1"/>
    <property type="molecule type" value="Genomic_DNA"/>
</dbReference>
<reference evidence="3 4" key="1">
    <citation type="submission" date="2024-03" db="EMBL/GenBank/DDBJ databases">
        <title>Actinomycetospora sp. OC33-EN08, a novel actinomycete isolated from wild orchid (Aerides multiflora).</title>
        <authorList>
            <person name="Suriyachadkun C."/>
        </authorList>
    </citation>
    <scope>NUCLEOTIDE SEQUENCE [LARGE SCALE GENOMIC DNA]</scope>
    <source>
        <strain evidence="3 4">OC33-EN08</strain>
    </source>
</reference>
<feature type="transmembrane region" description="Helical" evidence="2">
    <location>
        <begin position="43"/>
        <end position="67"/>
    </location>
</feature>
<proteinExistence type="predicted"/>
<evidence type="ECO:0000256" key="2">
    <source>
        <dbReference type="SAM" id="Phobius"/>
    </source>
</evidence>
<name>A0ABU8MRS4_9PSEU</name>
<feature type="transmembrane region" description="Helical" evidence="2">
    <location>
        <begin position="170"/>
        <end position="186"/>
    </location>
</feature>
<evidence type="ECO:0000313" key="3">
    <source>
        <dbReference type="EMBL" id="MEJ2870024.1"/>
    </source>
</evidence>
<feature type="transmembrane region" description="Helical" evidence="2">
    <location>
        <begin position="122"/>
        <end position="141"/>
    </location>
</feature>
<keyword evidence="2" id="KW-1133">Transmembrane helix</keyword>
<feature type="transmembrane region" description="Helical" evidence="2">
    <location>
        <begin position="79"/>
        <end position="102"/>
    </location>
</feature>
<dbReference type="RefSeq" id="WP_337696593.1">
    <property type="nucleotide sequence ID" value="NZ_JBBEGN010000010.1"/>
</dbReference>
<feature type="transmembrane region" description="Helical" evidence="2">
    <location>
        <begin position="148"/>
        <end position="164"/>
    </location>
</feature>
<gene>
    <name evidence="3" type="ORF">WCD74_19810</name>
</gene>
<evidence type="ECO:0000256" key="1">
    <source>
        <dbReference type="SAM" id="MobiDB-lite"/>
    </source>
</evidence>
<comment type="caution">
    <text evidence="3">The sequence shown here is derived from an EMBL/GenBank/DDBJ whole genome shotgun (WGS) entry which is preliminary data.</text>
</comment>
<sequence length="211" mass="22024">MSTALFGSEVVMSGRVPLLVAGVLFVVYPALRPRGDLTAAGAAAAFASPLWLVAHLAAVVGFVLVGLGLRERGRRTEVVWWVGTGLVLPYYGAEALALHVLGQRTSGEELVTTAEAIRLSPVAATLFATGLVALAVAAVLVAVHDRAGVVFAVAMVAFLPQFFAPPVVRVAHGVVLGLGLLLLAVPRRSRPSRRSPVGREAVTASVRVPRR</sequence>
<keyword evidence="4" id="KW-1185">Reference proteome</keyword>
<evidence type="ECO:0000313" key="4">
    <source>
        <dbReference type="Proteomes" id="UP001385809"/>
    </source>
</evidence>